<dbReference type="PROSITE" id="PS50903">
    <property type="entry name" value="RUBREDOXIN_LIKE"/>
    <property type="match status" value="1"/>
</dbReference>
<dbReference type="SUPFAM" id="SSF57802">
    <property type="entry name" value="Rubredoxin-like"/>
    <property type="match status" value="1"/>
</dbReference>
<evidence type="ECO:0000313" key="2">
    <source>
        <dbReference type="Proteomes" id="UP001548189"/>
    </source>
</evidence>
<dbReference type="InterPro" id="IPR024934">
    <property type="entry name" value="Rubredoxin-like_dom"/>
</dbReference>
<protein>
    <submittedName>
        <fullName evidence="1">Uncharacterized protein</fullName>
    </submittedName>
</protein>
<dbReference type="Proteomes" id="UP001548189">
    <property type="component" value="Unassembled WGS sequence"/>
</dbReference>
<evidence type="ECO:0000313" key="1">
    <source>
        <dbReference type="EMBL" id="MET1257626.1"/>
    </source>
</evidence>
<dbReference type="EMBL" id="JBEVCJ010000139">
    <property type="protein sequence ID" value="MET1257626.1"/>
    <property type="molecule type" value="Genomic_DNA"/>
</dbReference>
<keyword evidence="2" id="KW-1185">Reference proteome</keyword>
<organism evidence="1 2">
    <name type="scientific">Aliikangiella maris</name>
    <dbReference type="NCBI Taxonomy" id="3162458"/>
    <lineage>
        <taxon>Bacteria</taxon>
        <taxon>Pseudomonadati</taxon>
        <taxon>Pseudomonadota</taxon>
        <taxon>Gammaproteobacteria</taxon>
        <taxon>Oceanospirillales</taxon>
        <taxon>Pleioneaceae</taxon>
        <taxon>Aliikangiella</taxon>
    </lineage>
</organism>
<name>A0ABV2C0B9_9GAMM</name>
<proteinExistence type="predicted"/>
<reference evidence="1 2" key="1">
    <citation type="submission" date="2024-06" db="EMBL/GenBank/DDBJ databases">
        <authorList>
            <person name="Li F."/>
        </authorList>
    </citation>
    <scope>NUCLEOTIDE SEQUENCE [LARGE SCALE GENOMIC DNA]</scope>
    <source>
        <strain evidence="1 2">GXAS 311</strain>
    </source>
</reference>
<comment type="caution">
    <text evidence="1">The sequence shown here is derived from an EMBL/GenBank/DDBJ whole genome shotgun (WGS) entry which is preliminary data.</text>
</comment>
<gene>
    <name evidence="1" type="ORF">ABVT43_21015</name>
</gene>
<accession>A0ABV2C0B9</accession>
<sequence>MEKYQCPKCGHKYDYPKTSLAGYTFWNCPGCGEEDGVHVSPSPELMFSEKELAEIERKKNTYCSLRILYSGSSDIPKFKKYNPDFNKIGNSELIRKLKHENGIFEDNVSVLEAEYIKGQAEECGLKVEIYA</sequence>